<dbReference type="Pfam" id="PF13960">
    <property type="entry name" value="DUF4218"/>
    <property type="match status" value="1"/>
</dbReference>
<evidence type="ECO:0000259" key="2">
    <source>
        <dbReference type="Pfam" id="PF13960"/>
    </source>
</evidence>
<dbReference type="PANTHER" id="PTHR48258:SF14">
    <property type="entry name" value="OS02G0583300 PROTEIN"/>
    <property type="match status" value="1"/>
</dbReference>
<keyword evidence="4" id="KW-1185">Reference proteome</keyword>
<evidence type="ECO:0000313" key="3">
    <source>
        <dbReference type="EMBL" id="GJT47440.1"/>
    </source>
</evidence>
<accession>A0ABQ5E983</accession>
<organism evidence="3 4">
    <name type="scientific">Tanacetum coccineum</name>
    <dbReference type="NCBI Taxonomy" id="301880"/>
    <lineage>
        <taxon>Eukaryota</taxon>
        <taxon>Viridiplantae</taxon>
        <taxon>Streptophyta</taxon>
        <taxon>Embryophyta</taxon>
        <taxon>Tracheophyta</taxon>
        <taxon>Spermatophyta</taxon>
        <taxon>Magnoliopsida</taxon>
        <taxon>eudicotyledons</taxon>
        <taxon>Gunneridae</taxon>
        <taxon>Pentapetalae</taxon>
        <taxon>asterids</taxon>
        <taxon>campanulids</taxon>
        <taxon>Asterales</taxon>
        <taxon>Asteraceae</taxon>
        <taxon>Asteroideae</taxon>
        <taxon>Anthemideae</taxon>
        <taxon>Anthemidinae</taxon>
        <taxon>Tanacetum</taxon>
    </lineage>
</organism>
<dbReference type="Proteomes" id="UP001151760">
    <property type="component" value="Unassembled WGS sequence"/>
</dbReference>
<evidence type="ECO:0000256" key="1">
    <source>
        <dbReference type="SAM" id="MobiDB-lite"/>
    </source>
</evidence>
<protein>
    <recommendedName>
        <fullName evidence="2">DUF4218 domain-containing protein</fullName>
    </recommendedName>
</protein>
<feature type="domain" description="DUF4218" evidence="2">
    <location>
        <begin position="286"/>
        <end position="398"/>
    </location>
</feature>
<comment type="caution">
    <text evidence="3">The sequence shown here is derived from an EMBL/GenBank/DDBJ whole genome shotgun (WGS) entry which is preliminary data.</text>
</comment>
<name>A0ABQ5E983_9ASTR</name>
<dbReference type="InterPro" id="IPR004242">
    <property type="entry name" value="Transposase_21"/>
</dbReference>
<sequence>MPNCPICKGEEIGRPQRRQRTAATNTLFQMKAAVLWTINDFPARSSLSGWSGQGYYACPTCNEDTPSMAVKSKIVYVGHRRFLRTKHPLRSKFKEFYGNPEPKPKPRKFTEMDIQLQISKVFKRFPGKHPDIAKKNPKPNRNIELNWSKRSIFWDLEYWPFLLLKNNLDVMHIEKNALEALLNTLLQNDKSKDTIKGQARLGKTLRVRKAIKQKTDFGNSSKELDPDGFGSNFKQKVTADDNNITGMKSHDCHIMMHRLLPYGVQRYLPKNIAEPIIELCLFFKQLCARTLMQQDMAKAKKQSISIMIELEKIFPPAFFDIMIHVAIHLPDEAILGGLRYRWMFPFERYMKKLKNYVRNKAKPEGSIAEGYVSEEALTFCSRYLKDDVETRFNRLGRNDDGLPEEEPDKFQVFRSVCKPTGRIKETRLTTDVMQAVVWFVLNNSPEVDTDILAYREDSPDNVGNEFFRLWINYKIREKKVRGQVVGEEFILFDMWTYFGVSTPGLDGEMYYGQLEEILELTYIGHRKVVLDLARQPRGWKVVEHVYHRDVAESDQDVIHGSSSSHVTLSVGLTCLEHTYLSINAQSTEVDVPPVNDDNANANEDNADFINNEDDVVAHVLDDDDVVVSDDDEVNPSTNVEEMVYVAPRSQGGDAAGSPPRRPNRPSAKVRNCSMLRLETGNASLRKAFRENNKQPLQLGFDYADLGTFHHLGNFASMLNSLMGGNSPATFLAVRVGRNSRGF</sequence>
<gene>
    <name evidence="3" type="ORF">Tco_0956155</name>
</gene>
<dbReference type="Pfam" id="PF02992">
    <property type="entry name" value="Transposase_21"/>
    <property type="match status" value="1"/>
</dbReference>
<feature type="region of interest" description="Disordered" evidence="1">
    <location>
        <begin position="648"/>
        <end position="667"/>
    </location>
</feature>
<dbReference type="EMBL" id="BQNB010016067">
    <property type="protein sequence ID" value="GJT47440.1"/>
    <property type="molecule type" value="Genomic_DNA"/>
</dbReference>
<reference evidence="3" key="2">
    <citation type="submission" date="2022-01" db="EMBL/GenBank/DDBJ databases">
        <authorList>
            <person name="Yamashiro T."/>
            <person name="Shiraishi A."/>
            <person name="Satake H."/>
            <person name="Nakayama K."/>
        </authorList>
    </citation>
    <scope>NUCLEOTIDE SEQUENCE</scope>
</reference>
<reference evidence="3" key="1">
    <citation type="journal article" date="2022" name="Int. J. Mol. Sci.">
        <title>Draft Genome of Tanacetum Coccineum: Genomic Comparison of Closely Related Tanacetum-Family Plants.</title>
        <authorList>
            <person name="Yamashiro T."/>
            <person name="Shiraishi A."/>
            <person name="Nakayama K."/>
            <person name="Satake H."/>
        </authorList>
    </citation>
    <scope>NUCLEOTIDE SEQUENCE</scope>
</reference>
<dbReference type="InterPro" id="IPR025452">
    <property type="entry name" value="DUF4218"/>
</dbReference>
<dbReference type="PANTHER" id="PTHR48258">
    <property type="entry name" value="DUF4218 DOMAIN-CONTAINING PROTEIN-RELATED"/>
    <property type="match status" value="1"/>
</dbReference>
<evidence type="ECO:0000313" key="4">
    <source>
        <dbReference type="Proteomes" id="UP001151760"/>
    </source>
</evidence>
<proteinExistence type="predicted"/>